<evidence type="ECO:0000313" key="5">
    <source>
        <dbReference type="Proteomes" id="UP000281975"/>
    </source>
</evidence>
<feature type="region of interest" description="Disordered" evidence="2">
    <location>
        <begin position="1"/>
        <end position="24"/>
    </location>
</feature>
<evidence type="ECO:0000259" key="3">
    <source>
        <dbReference type="Pfam" id="PF01012"/>
    </source>
</evidence>
<organism evidence="4 5">
    <name type="scientific">Kushneria sinocarnis</name>
    <dbReference type="NCBI Taxonomy" id="595502"/>
    <lineage>
        <taxon>Bacteria</taxon>
        <taxon>Pseudomonadati</taxon>
        <taxon>Pseudomonadota</taxon>
        <taxon>Gammaproteobacteria</taxon>
        <taxon>Oceanospirillales</taxon>
        <taxon>Halomonadaceae</taxon>
        <taxon>Kushneria</taxon>
    </lineage>
</organism>
<keyword evidence="1" id="KW-0249">Electron transport</keyword>
<proteinExistence type="predicted"/>
<gene>
    <name evidence="4" type="ORF">C7446_0554</name>
</gene>
<dbReference type="AlphaFoldDB" id="A0A420WZ10"/>
<evidence type="ECO:0000256" key="1">
    <source>
        <dbReference type="ARBA" id="ARBA00022982"/>
    </source>
</evidence>
<name>A0A420WZ10_9GAMM</name>
<dbReference type="SUPFAM" id="SSF52402">
    <property type="entry name" value="Adenine nucleotide alpha hydrolases-like"/>
    <property type="match status" value="1"/>
</dbReference>
<keyword evidence="5" id="KW-1185">Reference proteome</keyword>
<comment type="caution">
    <text evidence="4">The sequence shown here is derived from an EMBL/GenBank/DDBJ whole genome shotgun (WGS) entry which is preliminary data.</text>
</comment>
<protein>
    <submittedName>
        <fullName evidence="4">Electron transfer flavoprotein beta subunit</fullName>
    </submittedName>
</protein>
<sequence length="272" mass="28849">MTSPEVRVLVSSGRHPVSGRSGAAREDARAVEMALALAGEGVTLLHAGDPADASLRYYLGMFHEVPGLPSVGRVGRLDLLSMPAESDATSLLAEQLRHAGASLVLTGMRSEIGEGSGLLPYLLAERLGWNLVAGVAAIEHCDSESATILQALPQGQRRRLSVRLPCIATVDRAAPAPRQSAHGPARRGQIRVIEPQESAGVALDEPRGQWRFEPARVRPKRLKVVKGGSARERMRAAASTGGGGGGRVLSDLDPEAAADELIRYLESERVLQ</sequence>
<dbReference type="RefSeq" id="WP_121171095.1">
    <property type="nucleotide sequence ID" value="NZ_RBIN01000002.1"/>
</dbReference>
<feature type="region of interest" description="Disordered" evidence="2">
    <location>
        <begin position="225"/>
        <end position="251"/>
    </location>
</feature>
<dbReference type="Gene3D" id="3.40.50.620">
    <property type="entry name" value="HUPs"/>
    <property type="match status" value="1"/>
</dbReference>
<keyword evidence="1" id="KW-0813">Transport</keyword>
<reference evidence="4 5" key="1">
    <citation type="submission" date="2018-10" db="EMBL/GenBank/DDBJ databases">
        <title>Genomic Encyclopedia of Type Strains, Phase IV (KMG-IV): sequencing the most valuable type-strain genomes for metagenomic binning, comparative biology and taxonomic classification.</title>
        <authorList>
            <person name="Goeker M."/>
        </authorList>
    </citation>
    <scope>NUCLEOTIDE SEQUENCE [LARGE SCALE GENOMIC DNA]</scope>
    <source>
        <strain evidence="4 5">DSM 23229</strain>
    </source>
</reference>
<dbReference type="Pfam" id="PF01012">
    <property type="entry name" value="ETF"/>
    <property type="match status" value="1"/>
</dbReference>
<dbReference type="InterPro" id="IPR014730">
    <property type="entry name" value="ETF_a/b_N"/>
</dbReference>
<feature type="domain" description="Electron transfer flavoprotein alpha/beta-subunit N-terminal" evidence="3">
    <location>
        <begin position="26"/>
        <end position="196"/>
    </location>
</feature>
<dbReference type="InterPro" id="IPR014729">
    <property type="entry name" value="Rossmann-like_a/b/a_fold"/>
</dbReference>
<dbReference type="EMBL" id="RBIN01000002">
    <property type="protein sequence ID" value="RKR06573.1"/>
    <property type="molecule type" value="Genomic_DNA"/>
</dbReference>
<evidence type="ECO:0000313" key="4">
    <source>
        <dbReference type="EMBL" id="RKR06573.1"/>
    </source>
</evidence>
<accession>A0A420WZ10</accession>
<evidence type="ECO:0000256" key="2">
    <source>
        <dbReference type="SAM" id="MobiDB-lite"/>
    </source>
</evidence>
<dbReference type="Proteomes" id="UP000281975">
    <property type="component" value="Unassembled WGS sequence"/>
</dbReference>
<dbReference type="OrthoDB" id="5598152at2"/>